<dbReference type="OrthoDB" id="2445982at2759"/>
<gene>
    <name evidence="1" type="ORF">AGERDE_LOCUS13139</name>
</gene>
<reference evidence="1" key="1">
    <citation type="submission" date="2021-06" db="EMBL/GenBank/DDBJ databases">
        <authorList>
            <person name="Kallberg Y."/>
            <person name="Tangrot J."/>
            <person name="Rosling A."/>
        </authorList>
    </citation>
    <scope>NUCLEOTIDE SEQUENCE</scope>
    <source>
        <strain evidence="1">MT106</strain>
    </source>
</reference>
<proteinExistence type="predicted"/>
<evidence type="ECO:0000313" key="2">
    <source>
        <dbReference type="Proteomes" id="UP000789831"/>
    </source>
</evidence>
<dbReference type="Proteomes" id="UP000789831">
    <property type="component" value="Unassembled WGS sequence"/>
</dbReference>
<keyword evidence="2" id="KW-1185">Reference proteome</keyword>
<organism evidence="1 2">
    <name type="scientific">Ambispora gerdemannii</name>
    <dbReference type="NCBI Taxonomy" id="144530"/>
    <lineage>
        <taxon>Eukaryota</taxon>
        <taxon>Fungi</taxon>
        <taxon>Fungi incertae sedis</taxon>
        <taxon>Mucoromycota</taxon>
        <taxon>Glomeromycotina</taxon>
        <taxon>Glomeromycetes</taxon>
        <taxon>Archaeosporales</taxon>
        <taxon>Ambisporaceae</taxon>
        <taxon>Ambispora</taxon>
    </lineage>
</organism>
<protein>
    <submittedName>
        <fullName evidence="1">3918_t:CDS:1</fullName>
    </submittedName>
</protein>
<sequence>NLDKEETMSVVLCEKINQLQEDLLKNAQIFIVFKYNKWRAVYEYFVQLDNGDGKMQASEEAANVVYVSPKPYTAKWI</sequence>
<comment type="caution">
    <text evidence="1">The sequence shown here is derived from an EMBL/GenBank/DDBJ whole genome shotgun (WGS) entry which is preliminary data.</text>
</comment>
<evidence type="ECO:0000313" key="1">
    <source>
        <dbReference type="EMBL" id="CAG8691991.1"/>
    </source>
</evidence>
<name>A0A9N9EU32_9GLOM</name>
<feature type="non-terminal residue" evidence="1">
    <location>
        <position position="1"/>
    </location>
</feature>
<dbReference type="EMBL" id="CAJVPL010014825">
    <property type="protein sequence ID" value="CAG8691991.1"/>
    <property type="molecule type" value="Genomic_DNA"/>
</dbReference>
<feature type="non-terminal residue" evidence="1">
    <location>
        <position position="77"/>
    </location>
</feature>
<accession>A0A9N9EU32</accession>
<dbReference type="AlphaFoldDB" id="A0A9N9EU32"/>